<organism evidence="1 2">
    <name type="scientific">Scomber scombrus</name>
    <name type="common">Atlantic mackerel</name>
    <name type="synonym">Scomber vernalis</name>
    <dbReference type="NCBI Taxonomy" id="13677"/>
    <lineage>
        <taxon>Eukaryota</taxon>
        <taxon>Metazoa</taxon>
        <taxon>Chordata</taxon>
        <taxon>Craniata</taxon>
        <taxon>Vertebrata</taxon>
        <taxon>Euteleostomi</taxon>
        <taxon>Actinopterygii</taxon>
        <taxon>Neopterygii</taxon>
        <taxon>Teleostei</taxon>
        <taxon>Neoteleostei</taxon>
        <taxon>Acanthomorphata</taxon>
        <taxon>Pelagiaria</taxon>
        <taxon>Scombriformes</taxon>
        <taxon>Scombridae</taxon>
        <taxon>Scomber</taxon>
    </lineage>
</organism>
<dbReference type="Gene3D" id="3.30.250.20">
    <property type="entry name" value="L1 transposable element, C-terminal domain"/>
    <property type="match status" value="1"/>
</dbReference>
<evidence type="ECO:0000313" key="2">
    <source>
        <dbReference type="Proteomes" id="UP001314229"/>
    </source>
</evidence>
<reference evidence="1 2" key="1">
    <citation type="submission" date="2024-01" db="EMBL/GenBank/DDBJ databases">
        <authorList>
            <person name="Alioto T."/>
            <person name="Alioto T."/>
            <person name="Gomez Garrido J."/>
        </authorList>
    </citation>
    <scope>NUCLEOTIDE SEQUENCE [LARGE SCALE GENOMIC DNA]</scope>
</reference>
<proteinExistence type="predicted"/>
<keyword evidence="2" id="KW-1185">Reference proteome</keyword>
<feature type="non-terminal residue" evidence="1">
    <location>
        <position position="1"/>
    </location>
</feature>
<dbReference type="Proteomes" id="UP001314229">
    <property type="component" value="Unassembled WGS sequence"/>
</dbReference>
<gene>
    <name evidence="1" type="ORF">FSCOSCO3_A006719</name>
</gene>
<protein>
    <submittedName>
        <fullName evidence="1">Golgin subfamily A member 6-like protein 22</fullName>
    </submittedName>
</protein>
<comment type="caution">
    <text evidence="1">The sequence shown here is derived from an EMBL/GenBank/DDBJ whole genome shotgun (WGS) entry which is preliminary data.</text>
</comment>
<evidence type="ECO:0000313" key="1">
    <source>
        <dbReference type="EMBL" id="CAK6983638.1"/>
    </source>
</evidence>
<name>A0AAV1QJC7_SCOSC</name>
<dbReference type="InterPro" id="IPR042566">
    <property type="entry name" value="L1_C"/>
</dbReference>
<sequence length="55" mass="6225">DHTAKAAQACAAFSDVCRQLREIEGVRFGLLYPARFHITYGGQQRDFTSQEEATY</sequence>
<dbReference type="AlphaFoldDB" id="A0AAV1QJC7"/>
<dbReference type="EMBL" id="CAWUFR010001398">
    <property type="protein sequence ID" value="CAK6983638.1"/>
    <property type="molecule type" value="Genomic_DNA"/>
</dbReference>
<accession>A0AAV1QJC7</accession>